<dbReference type="Gene3D" id="2.30.110.10">
    <property type="entry name" value="Electron Transport, Fmn-binding Protein, Chain A"/>
    <property type="match status" value="1"/>
</dbReference>
<accession>A0ABT6F520</accession>
<evidence type="ECO:0000313" key="2">
    <source>
        <dbReference type="Proteomes" id="UP001216907"/>
    </source>
</evidence>
<dbReference type="PIRSF" id="PIRSF004633">
    <property type="entry name" value="UCP_PLP_oxd"/>
    <property type="match status" value="1"/>
</dbReference>
<dbReference type="InterPro" id="IPR012349">
    <property type="entry name" value="Split_barrel_FMN-bd"/>
</dbReference>
<organism evidence="1 2">
    <name type="scientific">Paludisphaera mucosa</name>
    <dbReference type="NCBI Taxonomy" id="3030827"/>
    <lineage>
        <taxon>Bacteria</taxon>
        <taxon>Pseudomonadati</taxon>
        <taxon>Planctomycetota</taxon>
        <taxon>Planctomycetia</taxon>
        <taxon>Isosphaerales</taxon>
        <taxon>Isosphaeraceae</taxon>
        <taxon>Paludisphaera</taxon>
    </lineage>
</organism>
<dbReference type="SUPFAM" id="SSF50475">
    <property type="entry name" value="FMN-binding split barrel"/>
    <property type="match status" value="1"/>
</dbReference>
<name>A0ABT6F520_9BACT</name>
<protein>
    <submittedName>
        <fullName evidence="1">Pyridoxamine 5'-phosphate oxidase family protein</fullName>
    </submittedName>
</protein>
<keyword evidence="2" id="KW-1185">Reference proteome</keyword>
<gene>
    <name evidence="1" type="ORF">PZE19_02520</name>
</gene>
<dbReference type="EMBL" id="JARRAG010000001">
    <property type="protein sequence ID" value="MDG3002649.1"/>
    <property type="molecule type" value="Genomic_DNA"/>
</dbReference>
<dbReference type="InterPro" id="IPR014419">
    <property type="entry name" value="HutZ"/>
</dbReference>
<evidence type="ECO:0000313" key="1">
    <source>
        <dbReference type="EMBL" id="MDG3002649.1"/>
    </source>
</evidence>
<sequence>MEMEAQVGQSLIRLARDQRVASLGTILDGHPLVSLVPFNANNDLSAFDIHVSRLAQHARALTQSLKVGLLIAAADSHARNPQALARLSIRGFAEPLDTNTPAFEEARESYLRKFPQSEISFQLGDFYFIRIKPVAARLVVGFGNIHDLTGDDISSLARQTHGFN</sequence>
<dbReference type="Proteomes" id="UP001216907">
    <property type="component" value="Unassembled WGS sequence"/>
</dbReference>
<proteinExistence type="predicted"/>
<reference evidence="1 2" key="1">
    <citation type="submission" date="2023-03" db="EMBL/GenBank/DDBJ databases">
        <title>Paludisphaera mucosa sp. nov. a novel planctomycete from northern fen.</title>
        <authorList>
            <person name="Ivanova A."/>
        </authorList>
    </citation>
    <scope>NUCLEOTIDE SEQUENCE [LARGE SCALE GENOMIC DNA]</scope>
    <source>
        <strain evidence="1 2">Pla2</strain>
    </source>
</reference>
<comment type="caution">
    <text evidence="1">The sequence shown here is derived from an EMBL/GenBank/DDBJ whole genome shotgun (WGS) entry which is preliminary data.</text>
</comment>
<dbReference type="RefSeq" id="WP_277859013.1">
    <property type="nucleotide sequence ID" value="NZ_JARRAG010000001.1"/>
</dbReference>